<dbReference type="AlphaFoldDB" id="A0A9W7W186"/>
<feature type="compositionally biased region" description="Basic and acidic residues" evidence="1">
    <location>
        <begin position="105"/>
        <end position="125"/>
    </location>
</feature>
<evidence type="ECO:0000313" key="2">
    <source>
        <dbReference type="EMBL" id="KAH9826371.1"/>
    </source>
</evidence>
<comment type="caution">
    <text evidence="2">The sequence shown here is derived from an EMBL/GenBank/DDBJ whole genome shotgun (WGS) entry which is preliminary data.</text>
</comment>
<gene>
    <name evidence="2" type="ORF">Tdes44962_MAKER03503</name>
</gene>
<feature type="region of interest" description="Disordered" evidence="1">
    <location>
        <begin position="944"/>
        <end position="994"/>
    </location>
</feature>
<feature type="non-terminal residue" evidence="2">
    <location>
        <position position="1"/>
    </location>
</feature>
<evidence type="ECO:0000256" key="1">
    <source>
        <dbReference type="SAM" id="MobiDB-lite"/>
    </source>
</evidence>
<dbReference type="EMBL" id="RIBY02001990">
    <property type="protein sequence ID" value="KAH9826371.1"/>
    <property type="molecule type" value="Genomic_DNA"/>
</dbReference>
<feature type="compositionally biased region" description="Low complexity" evidence="1">
    <location>
        <begin position="599"/>
        <end position="615"/>
    </location>
</feature>
<feature type="region of interest" description="Disordered" evidence="1">
    <location>
        <begin position="599"/>
        <end position="621"/>
    </location>
</feature>
<dbReference type="OrthoDB" id="3199516at2759"/>
<dbReference type="Proteomes" id="UP001138500">
    <property type="component" value="Unassembled WGS sequence"/>
</dbReference>
<protein>
    <submittedName>
        <fullName evidence="2">F-box domain-containing protein</fullName>
    </submittedName>
</protein>
<reference evidence="2 3" key="2">
    <citation type="journal article" date="2021" name="Curr. Genet.">
        <title>Genetic response to nitrogen starvation in the aggressive Eucalyptus foliar pathogen Teratosphaeria destructans.</title>
        <authorList>
            <person name="Havenga M."/>
            <person name="Wingfield B.D."/>
            <person name="Wingfield M.J."/>
            <person name="Dreyer L.L."/>
            <person name="Roets F."/>
            <person name="Aylward J."/>
        </authorList>
    </citation>
    <scope>NUCLEOTIDE SEQUENCE [LARGE SCALE GENOMIC DNA]</scope>
    <source>
        <strain evidence="2">CMW44962</strain>
    </source>
</reference>
<feature type="compositionally biased region" description="Low complexity" evidence="1">
    <location>
        <begin position="564"/>
        <end position="585"/>
    </location>
</feature>
<name>A0A9W7W186_9PEZI</name>
<feature type="compositionally biased region" description="Low complexity" evidence="1">
    <location>
        <begin position="523"/>
        <end position="537"/>
    </location>
</feature>
<sequence>AIRERGLCANEYGLGGARCAGVGWYGGANDKERGLPQLVNVEDRGFGRMEVASSIAASASEVTAPATLEDDNRHCAIAAGQVPKPLGSTVPISSPLQPPGPGQEDSSKEIKSFGTRLHEESHETDALPSPRLRSTRLLKIKGKEAMLAEQEQKKPLQLLDLPVDILKDIVKEVTHTNDLTSLALCHSALHRLTIPHIYSRFDIVWPDSSVNSEPRSGVDALTYGLATLVMAEEIFGEAPSQRRDGSNRFVRSGHGRASELTIRRRRGNHYAQFTKKFSLGNGPVDWVQEYLITKEGGKMLGTLVALAVARMRALETFIWDMPTGILRDVWLSLSSLGDRDDGRPCRLEKVWVRWHDNSTNDVTQQVPLQVPPAPPPNDMHAMPQAHTQPSLGSGMMHPMHPAALNRVEHPSFSVLPPMKSLSVLDIDELAYLDEMAVLIAKSLDKLRELRVGIARYAMTREWVTVWEGDHLQQVDHDFPTASSLTIGERRLGGVLGTLTGLVCDMRRPKITLPGSTRRDVTKPSTPAQSTAPSASHAPPHEAVLGLQRVQEQPPPSPSFVDAVPDLSPSRPLSSELPQSSSSHLSADSAIEDDPLVACSRQASPDPASPSPESLPTSHVVPTSSLFELAVRAAREAEEETDSPEISTSEQQYLDNMLQLEILELERVPLSVPVLQRVLDWTRLTSLTLLHCQNHEQLWKTLRRTFAPTPKSPTYPTPRRCSATISKKSRASYDLGFDFPLKLRKLHTNTVSPSLMLFLKETLAPSSLETLFLQETRTYSSSVTIEAIFRGAIRRHRGSLQKVLIDSSEKGPDGVPTNSSRWRRWILNREALAFMCSGKMPALRELGIALDYRDWHFFLQHLPSIPHLRSLYLPFLADHVHGTNVDPRELALQIVDIVALRPECELCYMGIANKCFEILENKRREFDTGLLEAHLSMQSGVIEDAAGSDEEDQEEEVDDEDPEDGEEVLDDTESDEDDHEDDDDTDDDGEGLADQHAARLRLREILFYDDKVAVFKGRHGRL</sequence>
<feature type="region of interest" description="Disordered" evidence="1">
    <location>
        <begin position="509"/>
        <end position="587"/>
    </location>
</feature>
<reference evidence="2 3" key="1">
    <citation type="journal article" date="2018" name="IMA Fungus">
        <title>IMA Genome-F 10: Nine draft genome sequences of Claviceps purpurea s.lat., including C. arundinis, C. humidiphila, and C. cf. spartinae, pseudomolecules for the pitch canker pathogen Fusarium circinatum, draft genome of Davidsoniella eucalypti, Grosmannia galeiformis, Quambalaria eucalypti, and Teratosphaeria destructans.</title>
        <authorList>
            <person name="Wingfield B.D."/>
            <person name="Liu M."/>
            <person name="Nguyen H.D."/>
            <person name="Lane F.A."/>
            <person name="Morgan S.W."/>
            <person name="De Vos L."/>
            <person name="Wilken P.M."/>
            <person name="Duong T.A."/>
            <person name="Aylward J."/>
            <person name="Coetzee M.P."/>
            <person name="Dadej K."/>
            <person name="De Beer Z.W."/>
            <person name="Findlay W."/>
            <person name="Havenga M."/>
            <person name="Kolarik M."/>
            <person name="Menzies J.G."/>
            <person name="Naidoo K."/>
            <person name="Pochopski O."/>
            <person name="Shoukouhi P."/>
            <person name="Santana Q.C."/>
            <person name="Seifert K.A."/>
            <person name="Soal N."/>
            <person name="Steenkamp E.T."/>
            <person name="Tatham C.T."/>
            <person name="van der Nest M.A."/>
            <person name="Wingfield M.J."/>
        </authorList>
    </citation>
    <scope>NUCLEOTIDE SEQUENCE [LARGE SCALE GENOMIC DNA]</scope>
    <source>
        <strain evidence="2">CMW44962</strain>
    </source>
</reference>
<proteinExistence type="predicted"/>
<feature type="compositionally biased region" description="Acidic residues" evidence="1">
    <location>
        <begin position="945"/>
        <end position="990"/>
    </location>
</feature>
<accession>A0A9W7W186</accession>
<evidence type="ECO:0000313" key="3">
    <source>
        <dbReference type="Proteomes" id="UP001138500"/>
    </source>
</evidence>
<feature type="region of interest" description="Disordered" evidence="1">
    <location>
        <begin position="84"/>
        <end position="128"/>
    </location>
</feature>
<keyword evidence="3" id="KW-1185">Reference proteome</keyword>
<organism evidence="2 3">
    <name type="scientific">Teratosphaeria destructans</name>
    <dbReference type="NCBI Taxonomy" id="418781"/>
    <lineage>
        <taxon>Eukaryota</taxon>
        <taxon>Fungi</taxon>
        <taxon>Dikarya</taxon>
        <taxon>Ascomycota</taxon>
        <taxon>Pezizomycotina</taxon>
        <taxon>Dothideomycetes</taxon>
        <taxon>Dothideomycetidae</taxon>
        <taxon>Mycosphaerellales</taxon>
        <taxon>Teratosphaeriaceae</taxon>
        <taxon>Teratosphaeria</taxon>
    </lineage>
</organism>